<organism evidence="1 2">
    <name type="scientific">Xylaria flabelliformis</name>
    <dbReference type="NCBI Taxonomy" id="2512241"/>
    <lineage>
        <taxon>Eukaryota</taxon>
        <taxon>Fungi</taxon>
        <taxon>Dikarya</taxon>
        <taxon>Ascomycota</taxon>
        <taxon>Pezizomycotina</taxon>
        <taxon>Sordariomycetes</taxon>
        <taxon>Xylariomycetidae</taxon>
        <taxon>Xylariales</taxon>
        <taxon>Xylariaceae</taxon>
        <taxon>Xylaria</taxon>
    </lineage>
</organism>
<dbReference type="EMBL" id="VFLP01000053">
    <property type="protein sequence ID" value="TRX90630.1"/>
    <property type="molecule type" value="Genomic_DNA"/>
</dbReference>
<dbReference type="AlphaFoldDB" id="A0A553HRR3"/>
<protein>
    <submittedName>
        <fullName evidence="1">Uncharacterized protein</fullName>
    </submittedName>
</protein>
<keyword evidence="2" id="KW-1185">Reference proteome</keyword>
<dbReference type="OrthoDB" id="62952at2759"/>
<comment type="caution">
    <text evidence="1">The sequence shown here is derived from an EMBL/GenBank/DDBJ whole genome shotgun (WGS) entry which is preliminary data.</text>
</comment>
<dbReference type="PANTHER" id="PTHR42085">
    <property type="entry name" value="F-BOX DOMAIN-CONTAINING PROTEIN"/>
    <property type="match status" value="1"/>
</dbReference>
<proteinExistence type="predicted"/>
<dbReference type="InterPro" id="IPR038883">
    <property type="entry name" value="AN11006-like"/>
</dbReference>
<evidence type="ECO:0000313" key="2">
    <source>
        <dbReference type="Proteomes" id="UP000319160"/>
    </source>
</evidence>
<dbReference type="PANTHER" id="PTHR42085:SF2">
    <property type="entry name" value="F-BOX DOMAIN-CONTAINING PROTEIN"/>
    <property type="match status" value="1"/>
</dbReference>
<sequence length="207" mass="24582">MQASSPFFSLPSEVRDRIYDFYLTYDHGDFGDSLQPHQLYLDGAVYSQPLPALMRTCKRIYEEMSPIVHGQAAMRIEIRGRVDRRIGFAVHGTLRFDRLRKLWLLIPLEYPNWNQWLYFFGDVVRHTPNLKVLILDWTPRPVPEHGWSGRVNAKKEAEFFEIIESLKELHTFVIYGDVSARWIDRLKGSELRIVRHRSRWWREPGDP</sequence>
<evidence type="ECO:0000313" key="1">
    <source>
        <dbReference type="EMBL" id="TRX90630.1"/>
    </source>
</evidence>
<dbReference type="Proteomes" id="UP000319160">
    <property type="component" value="Unassembled WGS sequence"/>
</dbReference>
<reference evidence="2" key="1">
    <citation type="submission" date="2019-06" db="EMBL/GenBank/DDBJ databases">
        <title>Draft genome sequence of the griseofulvin-producing fungus Xylaria cubensis strain G536.</title>
        <authorList>
            <person name="Mead M.E."/>
            <person name="Raja H.A."/>
            <person name="Steenwyk J.L."/>
            <person name="Knowles S.L."/>
            <person name="Oberlies N.H."/>
            <person name="Rokas A."/>
        </authorList>
    </citation>
    <scope>NUCLEOTIDE SEQUENCE [LARGE SCALE GENOMIC DNA]</scope>
    <source>
        <strain evidence="2">G536</strain>
    </source>
</reference>
<accession>A0A553HRR3</accession>
<gene>
    <name evidence="1" type="ORF">FHL15_008405</name>
</gene>
<name>A0A553HRR3_9PEZI</name>
<dbReference type="STRING" id="2512241.A0A553HRR3"/>